<name>A0A5M6CPW8_9BACT</name>
<evidence type="ECO:0000256" key="1">
    <source>
        <dbReference type="ARBA" id="ARBA00004651"/>
    </source>
</evidence>
<gene>
    <name evidence="7" type="ORF">F0919_06645</name>
</gene>
<sequence length="146" mass="16752">MSAHHNSDDLLHYYEGDQSKLYSGILAHHSDEAGSKKQVRRIMMITLWLTIITTAEVLVGLYAHYNGNISKVALAFYFLGLTVFKAAMIVRVFMHLGDEKKNFVMAVIIPLSLFIWFIIAFISDGAFWLRMNNTQAHTKTEQVQKW</sequence>
<accession>A0A5M6CPW8</accession>
<keyword evidence="5 6" id="KW-0472">Membrane</keyword>
<evidence type="ECO:0000256" key="2">
    <source>
        <dbReference type="ARBA" id="ARBA00022475"/>
    </source>
</evidence>
<evidence type="ECO:0000256" key="6">
    <source>
        <dbReference type="SAM" id="Phobius"/>
    </source>
</evidence>
<dbReference type="RefSeq" id="WP_150031924.1">
    <property type="nucleotide sequence ID" value="NZ_VWSH01000001.1"/>
</dbReference>
<keyword evidence="8" id="KW-1185">Reference proteome</keyword>
<evidence type="ECO:0000256" key="5">
    <source>
        <dbReference type="ARBA" id="ARBA00023136"/>
    </source>
</evidence>
<comment type="subcellular location">
    <subcellularLocation>
        <location evidence="1">Cell membrane</location>
        <topology evidence="1">Multi-pass membrane protein</topology>
    </subcellularLocation>
</comment>
<proteinExistence type="predicted"/>
<comment type="caution">
    <text evidence="7">The sequence shown here is derived from an EMBL/GenBank/DDBJ whole genome shotgun (WGS) entry which is preliminary data.</text>
</comment>
<evidence type="ECO:0000313" key="7">
    <source>
        <dbReference type="EMBL" id="KAA5537348.1"/>
    </source>
</evidence>
<feature type="transmembrane region" description="Helical" evidence="6">
    <location>
        <begin position="74"/>
        <end position="94"/>
    </location>
</feature>
<organism evidence="7 8">
    <name type="scientific">Taibaiella lutea</name>
    <dbReference type="NCBI Taxonomy" id="2608001"/>
    <lineage>
        <taxon>Bacteria</taxon>
        <taxon>Pseudomonadati</taxon>
        <taxon>Bacteroidota</taxon>
        <taxon>Chitinophagia</taxon>
        <taxon>Chitinophagales</taxon>
        <taxon>Chitinophagaceae</taxon>
        <taxon>Taibaiella</taxon>
    </lineage>
</organism>
<dbReference type="Pfam" id="PF03626">
    <property type="entry name" value="COX4_pro"/>
    <property type="match status" value="1"/>
</dbReference>
<evidence type="ECO:0000256" key="4">
    <source>
        <dbReference type="ARBA" id="ARBA00022989"/>
    </source>
</evidence>
<evidence type="ECO:0000256" key="3">
    <source>
        <dbReference type="ARBA" id="ARBA00022692"/>
    </source>
</evidence>
<keyword evidence="3 6" id="KW-0812">Transmembrane</keyword>
<reference evidence="7 8" key="1">
    <citation type="submission" date="2019-09" db="EMBL/GenBank/DDBJ databases">
        <title>Genome sequence and assembly of Taibaiella sp.</title>
        <authorList>
            <person name="Chhetri G."/>
        </authorList>
    </citation>
    <scope>NUCLEOTIDE SEQUENCE [LARGE SCALE GENOMIC DNA]</scope>
    <source>
        <strain evidence="7 8">KVB11</strain>
    </source>
</reference>
<evidence type="ECO:0000313" key="8">
    <source>
        <dbReference type="Proteomes" id="UP000323632"/>
    </source>
</evidence>
<feature type="transmembrane region" description="Helical" evidence="6">
    <location>
        <begin position="42"/>
        <end position="62"/>
    </location>
</feature>
<dbReference type="Proteomes" id="UP000323632">
    <property type="component" value="Unassembled WGS sequence"/>
</dbReference>
<keyword evidence="2" id="KW-1003">Cell membrane</keyword>
<dbReference type="GO" id="GO:0005886">
    <property type="term" value="C:plasma membrane"/>
    <property type="evidence" value="ECO:0007669"/>
    <property type="project" value="UniProtKB-SubCell"/>
</dbReference>
<dbReference type="EMBL" id="VWSH01000001">
    <property type="protein sequence ID" value="KAA5537348.1"/>
    <property type="molecule type" value="Genomic_DNA"/>
</dbReference>
<dbReference type="AlphaFoldDB" id="A0A5M6CPW8"/>
<feature type="transmembrane region" description="Helical" evidence="6">
    <location>
        <begin position="103"/>
        <end position="122"/>
    </location>
</feature>
<dbReference type="InterPro" id="IPR005171">
    <property type="entry name" value="Cyt_c_oxidase_su4_prok"/>
</dbReference>
<keyword evidence="4 6" id="KW-1133">Transmembrane helix</keyword>
<protein>
    <submittedName>
        <fullName evidence="7">Cytochrome C oxidase subunit IV family protein</fullName>
    </submittedName>
</protein>